<evidence type="ECO:0000256" key="2">
    <source>
        <dbReference type="ARBA" id="ARBA00022475"/>
    </source>
</evidence>
<comment type="caution">
    <text evidence="8">The sequence shown here is derived from an EMBL/GenBank/DDBJ whole genome shotgun (WGS) entry which is preliminary data.</text>
</comment>
<feature type="transmembrane region" description="Helical" evidence="6">
    <location>
        <begin position="49"/>
        <end position="70"/>
    </location>
</feature>
<evidence type="ECO:0000256" key="1">
    <source>
        <dbReference type="ARBA" id="ARBA00004651"/>
    </source>
</evidence>
<dbReference type="InterPro" id="IPR032816">
    <property type="entry name" value="VTT_dom"/>
</dbReference>
<evidence type="ECO:0000256" key="5">
    <source>
        <dbReference type="ARBA" id="ARBA00023136"/>
    </source>
</evidence>
<accession>A0A133PR66</accession>
<protein>
    <submittedName>
        <fullName evidence="8">SNARE-like domain protein</fullName>
    </submittedName>
</protein>
<keyword evidence="2" id="KW-1003">Cell membrane</keyword>
<keyword evidence="3 6" id="KW-0812">Transmembrane</keyword>
<gene>
    <name evidence="8" type="ORF">HMPREF3226_02970</name>
</gene>
<dbReference type="STRING" id="28128.HMPREF3226_02970"/>
<evidence type="ECO:0000256" key="6">
    <source>
        <dbReference type="SAM" id="Phobius"/>
    </source>
</evidence>
<dbReference type="OrthoDB" id="9813426at2"/>
<dbReference type="RefSeq" id="WP_025877464.1">
    <property type="nucleotide sequence ID" value="NZ_BAAAXP010000075.1"/>
</dbReference>
<dbReference type="PANTHER" id="PTHR42709:SF6">
    <property type="entry name" value="UNDECAPRENYL PHOSPHATE TRANSPORTER A"/>
    <property type="match status" value="1"/>
</dbReference>
<keyword evidence="5 6" id="KW-0472">Membrane</keyword>
<dbReference type="PANTHER" id="PTHR42709">
    <property type="entry name" value="ALKALINE PHOSPHATASE LIKE PROTEIN"/>
    <property type="match status" value="1"/>
</dbReference>
<dbReference type="InterPro" id="IPR051311">
    <property type="entry name" value="DedA_domain"/>
</dbReference>
<evidence type="ECO:0000313" key="9">
    <source>
        <dbReference type="Proteomes" id="UP000070533"/>
    </source>
</evidence>
<dbReference type="Proteomes" id="UP000070533">
    <property type="component" value="Unassembled WGS sequence"/>
</dbReference>
<feature type="transmembrane region" description="Helical" evidence="6">
    <location>
        <begin position="181"/>
        <end position="199"/>
    </location>
</feature>
<keyword evidence="4 6" id="KW-1133">Transmembrane helix</keyword>
<evidence type="ECO:0000313" key="8">
    <source>
        <dbReference type="EMBL" id="KXA31210.1"/>
    </source>
</evidence>
<feature type="domain" description="VTT" evidence="7">
    <location>
        <begin position="33"/>
        <end position="160"/>
    </location>
</feature>
<dbReference type="PATRIC" id="fig|28128.5.peg.3062"/>
<feature type="transmembrane region" description="Helical" evidence="6">
    <location>
        <begin position="12"/>
        <end position="29"/>
    </location>
</feature>
<feature type="transmembrane region" description="Helical" evidence="6">
    <location>
        <begin position="140"/>
        <end position="161"/>
    </location>
</feature>
<sequence>MGFISTLLSQLNYGAIFLLMLLESTVIPVPSELVVAPAAYHAAGGNLNIWLVILFATTGAACGASINYWAGWYLGRPLIYKFANSKFGHLCLLNQEKVEKSEKYFYNHGIVATLTGRLIPGIRHLISIPAGLAKMNYWTFLLYTTIGAGVWHAILALLGYYLHSFVPEEQLNNKILEYGEYIKITIIGLVILAILYYSLKWLIKRNKKVNIDITESNVDNKR</sequence>
<comment type="subcellular location">
    <subcellularLocation>
        <location evidence="1">Cell membrane</location>
        <topology evidence="1">Multi-pass membrane protein</topology>
    </subcellularLocation>
</comment>
<evidence type="ECO:0000259" key="7">
    <source>
        <dbReference type="Pfam" id="PF09335"/>
    </source>
</evidence>
<dbReference type="Pfam" id="PF09335">
    <property type="entry name" value="VTT_dom"/>
    <property type="match status" value="1"/>
</dbReference>
<dbReference type="AlphaFoldDB" id="A0A133PR66"/>
<organism evidence="8 9">
    <name type="scientific">Prevotella corporis</name>
    <dbReference type="NCBI Taxonomy" id="28128"/>
    <lineage>
        <taxon>Bacteria</taxon>
        <taxon>Pseudomonadati</taxon>
        <taxon>Bacteroidota</taxon>
        <taxon>Bacteroidia</taxon>
        <taxon>Bacteroidales</taxon>
        <taxon>Prevotellaceae</taxon>
        <taxon>Prevotella</taxon>
    </lineage>
</organism>
<evidence type="ECO:0000256" key="3">
    <source>
        <dbReference type="ARBA" id="ARBA00022692"/>
    </source>
</evidence>
<evidence type="ECO:0000256" key="4">
    <source>
        <dbReference type="ARBA" id="ARBA00022989"/>
    </source>
</evidence>
<dbReference type="GO" id="GO:0005886">
    <property type="term" value="C:plasma membrane"/>
    <property type="evidence" value="ECO:0007669"/>
    <property type="project" value="UniProtKB-SubCell"/>
</dbReference>
<dbReference type="EMBL" id="LRQG01000284">
    <property type="protein sequence ID" value="KXA31210.1"/>
    <property type="molecule type" value="Genomic_DNA"/>
</dbReference>
<keyword evidence="9" id="KW-1185">Reference proteome</keyword>
<reference evidence="9" key="1">
    <citation type="submission" date="2016-01" db="EMBL/GenBank/DDBJ databases">
        <authorList>
            <person name="Mitreva M."/>
            <person name="Pepin K.H."/>
            <person name="Mihindukulasuriya K.A."/>
            <person name="Fulton R."/>
            <person name="Fronick C."/>
            <person name="O'Laughlin M."/>
            <person name="Miner T."/>
            <person name="Herter B."/>
            <person name="Rosa B.A."/>
            <person name="Cordes M."/>
            <person name="Tomlinson C."/>
            <person name="Wollam A."/>
            <person name="Palsikar V.B."/>
            <person name="Mardis E.R."/>
            <person name="Wilson R.K."/>
        </authorList>
    </citation>
    <scope>NUCLEOTIDE SEQUENCE [LARGE SCALE GENOMIC DNA]</scope>
    <source>
        <strain evidence="9">MJR7716</strain>
    </source>
</reference>
<proteinExistence type="predicted"/>
<name>A0A133PR66_9BACT</name>